<proteinExistence type="predicted"/>
<evidence type="ECO:0000313" key="3">
    <source>
        <dbReference type="Proteomes" id="UP001596267"/>
    </source>
</evidence>
<dbReference type="CDD" id="cd02440">
    <property type="entry name" value="AdoMet_MTases"/>
    <property type="match status" value="1"/>
</dbReference>
<accession>A0ABW1WIK5</accession>
<dbReference type="GO" id="GO:0032259">
    <property type="term" value="P:methylation"/>
    <property type="evidence" value="ECO:0007669"/>
    <property type="project" value="UniProtKB-KW"/>
</dbReference>
<keyword evidence="3" id="KW-1185">Reference proteome</keyword>
<organism evidence="2 3">
    <name type="scientific">Sporolactobacillus kofuensis</name>
    <dbReference type="NCBI Taxonomy" id="269672"/>
    <lineage>
        <taxon>Bacteria</taxon>
        <taxon>Bacillati</taxon>
        <taxon>Bacillota</taxon>
        <taxon>Bacilli</taxon>
        <taxon>Bacillales</taxon>
        <taxon>Sporolactobacillaceae</taxon>
        <taxon>Sporolactobacillus</taxon>
    </lineage>
</organism>
<dbReference type="InterPro" id="IPR025714">
    <property type="entry name" value="Methyltranfer_dom"/>
</dbReference>
<reference evidence="3" key="1">
    <citation type="journal article" date="2019" name="Int. J. Syst. Evol. Microbiol.">
        <title>The Global Catalogue of Microorganisms (GCM) 10K type strain sequencing project: providing services to taxonomists for standard genome sequencing and annotation.</title>
        <authorList>
            <consortium name="The Broad Institute Genomics Platform"/>
            <consortium name="The Broad Institute Genome Sequencing Center for Infectious Disease"/>
            <person name="Wu L."/>
            <person name="Ma J."/>
        </authorList>
    </citation>
    <scope>NUCLEOTIDE SEQUENCE [LARGE SCALE GENOMIC DNA]</scope>
    <source>
        <strain evidence="3">CCUG 42001</strain>
    </source>
</reference>
<feature type="domain" description="Methyltransferase" evidence="1">
    <location>
        <begin position="50"/>
        <end position="172"/>
    </location>
</feature>
<keyword evidence="2" id="KW-0489">Methyltransferase</keyword>
<dbReference type="EC" id="2.1.1.223" evidence="2"/>
<dbReference type="GO" id="GO:0008168">
    <property type="term" value="F:methyltransferase activity"/>
    <property type="evidence" value="ECO:0007669"/>
    <property type="project" value="UniProtKB-KW"/>
</dbReference>
<comment type="caution">
    <text evidence="2">The sequence shown here is derived from an EMBL/GenBank/DDBJ whole genome shotgun (WGS) entry which is preliminary data.</text>
</comment>
<dbReference type="SUPFAM" id="SSF53335">
    <property type="entry name" value="S-adenosyl-L-methionine-dependent methyltransferases"/>
    <property type="match status" value="1"/>
</dbReference>
<sequence>MNETYDQSKERVDYLFNTGLKIIQSSDLFPFSLDSVLLSRFVYVPIQKGKLVDLCSGNGVIPFLLSERTKGKITGVEVQPEVCALAERGAVLNHLEDQINFICADAKNIDKQIGRGTCDVVTCNPPYFSVDAARDIKLNRHLAIARHELLITLADVLFISSRLLKPGGKFALVHRPERLVDILEGMRAQGIEPKRVQYVHPHRHKPANIVLVEGTRGGKPGLSVLPPIVVYHADGRYTEDVWPES</sequence>
<dbReference type="Gene3D" id="3.40.50.150">
    <property type="entry name" value="Vaccinia Virus protein VP39"/>
    <property type="match status" value="1"/>
</dbReference>
<dbReference type="RefSeq" id="WP_253077214.1">
    <property type="nucleotide sequence ID" value="NZ_JAMXWN010000017.1"/>
</dbReference>
<dbReference type="InterPro" id="IPR029063">
    <property type="entry name" value="SAM-dependent_MTases_sf"/>
</dbReference>
<keyword evidence="2" id="KW-0808">Transferase</keyword>
<evidence type="ECO:0000259" key="1">
    <source>
        <dbReference type="Pfam" id="PF13847"/>
    </source>
</evidence>
<gene>
    <name evidence="2" type="ORF">ACFP7A_12730</name>
</gene>
<dbReference type="PANTHER" id="PTHR47739">
    <property type="entry name" value="TRNA1(VAL) (ADENINE(37)-N6)-METHYLTRANSFERASE"/>
    <property type="match status" value="1"/>
</dbReference>
<protein>
    <submittedName>
        <fullName evidence="2">tRNA1(Val) (Adenine(37)-N6)-methyltransferase</fullName>
        <ecNumber evidence="2">2.1.1.223</ecNumber>
    </submittedName>
</protein>
<dbReference type="Pfam" id="PF13847">
    <property type="entry name" value="Methyltransf_31"/>
    <property type="match status" value="1"/>
</dbReference>
<evidence type="ECO:0000313" key="2">
    <source>
        <dbReference type="EMBL" id="MFC6387464.1"/>
    </source>
</evidence>
<dbReference type="Proteomes" id="UP001596267">
    <property type="component" value="Unassembled WGS sequence"/>
</dbReference>
<dbReference type="EMBL" id="JBHSTQ010000015">
    <property type="protein sequence ID" value="MFC6387464.1"/>
    <property type="molecule type" value="Genomic_DNA"/>
</dbReference>
<dbReference type="InterPro" id="IPR050210">
    <property type="entry name" value="tRNA_Adenine-N(6)_MTase"/>
</dbReference>
<name>A0ABW1WIK5_9BACL</name>
<dbReference type="PANTHER" id="PTHR47739:SF1">
    <property type="entry name" value="TRNA1(VAL) (ADENINE(37)-N6)-METHYLTRANSFERASE"/>
    <property type="match status" value="1"/>
</dbReference>